<comment type="subcellular location">
    <subcellularLocation>
        <location evidence="1">Cytoplasm</location>
        <location evidence="1">Cytoskeleton</location>
    </subcellularLocation>
</comment>
<evidence type="ECO:0000256" key="3">
    <source>
        <dbReference type="ARBA" id="ARBA00022701"/>
    </source>
</evidence>
<feature type="binding site" evidence="9">
    <location>
        <begin position="86"/>
        <end position="93"/>
    </location>
    <ligand>
        <name>ATP</name>
        <dbReference type="ChEBI" id="CHEBI:30616"/>
    </ligand>
</feature>
<keyword evidence="2" id="KW-0963">Cytoplasm</keyword>
<dbReference type="PANTHER" id="PTHR47968">
    <property type="entry name" value="CENTROMERE PROTEIN E"/>
    <property type="match status" value="1"/>
</dbReference>
<feature type="coiled-coil region" evidence="11">
    <location>
        <begin position="609"/>
        <end position="714"/>
    </location>
</feature>
<dbReference type="GO" id="GO:0032991">
    <property type="term" value="C:protein-containing complex"/>
    <property type="evidence" value="ECO:0007669"/>
    <property type="project" value="UniProtKB-ARBA"/>
</dbReference>
<dbReference type="GO" id="GO:0008017">
    <property type="term" value="F:microtubule binding"/>
    <property type="evidence" value="ECO:0007669"/>
    <property type="project" value="InterPro"/>
</dbReference>
<evidence type="ECO:0000256" key="4">
    <source>
        <dbReference type="ARBA" id="ARBA00022741"/>
    </source>
</evidence>
<dbReference type="GO" id="GO:0098957">
    <property type="term" value="P:anterograde axonal transport of mitochondrion"/>
    <property type="evidence" value="ECO:0007669"/>
    <property type="project" value="UniProtKB-ARBA"/>
</dbReference>
<dbReference type="FunFam" id="3.40.850.10:FF:000067">
    <property type="entry name" value="Kinesin-like protein"/>
    <property type="match status" value="1"/>
</dbReference>
<dbReference type="Proteomes" id="UP000005226">
    <property type="component" value="Chromosome 19"/>
</dbReference>
<dbReference type="InterPro" id="IPR036961">
    <property type="entry name" value="Kinesin_motor_dom_sf"/>
</dbReference>
<dbReference type="AlphaFoldDB" id="A0A674NEY5"/>
<dbReference type="GO" id="GO:1904115">
    <property type="term" value="C:axon cytoplasm"/>
    <property type="evidence" value="ECO:0007669"/>
    <property type="project" value="GOC"/>
</dbReference>
<accession>A0A674NEY5</accession>
<keyword evidence="4 9" id="KW-0547">Nucleotide-binding</keyword>
<dbReference type="SMART" id="SM00129">
    <property type="entry name" value="KISc"/>
    <property type="match status" value="1"/>
</dbReference>
<evidence type="ECO:0000259" key="13">
    <source>
        <dbReference type="PROSITE" id="PS50067"/>
    </source>
</evidence>
<dbReference type="GO" id="GO:0030951">
    <property type="term" value="P:establishment or maintenance of microtubule cytoskeleton polarity"/>
    <property type="evidence" value="ECO:0007669"/>
    <property type="project" value="UniProtKB-ARBA"/>
</dbReference>
<reference evidence="14 15" key="1">
    <citation type="journal article" date="2011" name="Genome Biol. Evol.">
        <title>Integration of the genetic map and genome assembly of fugu facilitates insights into distinct features of genome evolution in teleosts and mammals.</title>
        <authorList>
            <person name="Kai W."/>
            <person name="Kikuchi K."/>
            <person name="Tohari S."/>
            <person name="Chew A.K."/>
            <person name="Tay A."/>
            <person name="Fujiwara A."/>
            <person name="Hosoya S."/>
            <person name="Suetake H."/>
            <person name="Naruse K."/>
            <person name="Brenner S."/>
            <person name="Suzuki Y."/>
            <person name="Venkatesh B."/>
        </authorList>
    </citation>
    <scope>NUCLEOTIDE SEQUENCE [LARGE SCALE GENOMIC DNA]</scope>
</reference>
<proteinExistence type="inferred from homology"/>
<dbReference type="PROSITE" id="PS50067">
    <property type="entry name" value="KINESIN_MOTOR_2"/>
    <property type="match status" value="1"/>
</dbReference>
<evidence type="ECO:0000313" key="14">
    <source>
        <dbReference type="Ensembl" id="ENSTRUP00000072270.1"/>
    </source>
</evidence>
<evidence type="ECO:0000256" key="8">
    <source>
        <dbReference type="ARBA" id="ARBA00023212"/>
    </source>
</evidence>
<dbReference type="InterPro" id="IPR019821">
    <property type="entry name" value="Kinesin_motor_CS"/>
</dbReference>
<dbReference type="SUPFAM" id="SSF52540">
    <property type="entry name" value="P-loop containing nucleoside triphosphate hydrolases"/>
    <property type="match status" value="1"/>
</dbReference>
<feature type="region of interest" description="Disordered" evidence="12">
    <location>
        <begin position="937"/>
        <end position="981"/>
    </location>
</feature>
<dbReference type="GO" id="GO:0007292">
    <property type="term" value="P:female gamete generation"/>
    <property type="evidence" value="ECO:0007669"/>
    <property type="project" value="UniProtKB-ARBA"/>
</dbReference>
<evidence type="ECO:0000256" key="6">
    <source>
        <dbReference type="ARBA" id="ARBA00023054"/>
    </source>
</evidence>
<dbReference type="GO" id="GO:0003777">
    <property type="term" value="F:microtubule motor activity"/>
    <property type="evidence" value="ECO:0007669"/>
    <property type="project" value="InterPro"/>
</dbReference>
<evidence type="ECO:0000256" key="9">
    <source>
        <dbReference type="PROSITE-ProRule" id="PRU00283"/>
    </source>
</evidence>
<keyword evidence="5 9" id="KW-0067">ATP-binding</keyword>
<feature type="coiled-coil region" evidence="11">
    <location>
        <begin position="785"/>
        <end position="851"/>
    </location>
</feature>
<protein>
    <recommendedName>
        <fullName evidence="10">Kinesin-like protein</fullName>
    </recommendedName>
</protein>
<reference evidence="14" key="2">
    <citation type="submission" date="2025-08" db="UniProtKB">
        <authorList>
            <consortium name="Ensembl"/>
        </authorList>
    </citation>
    <scope>IDENTIFICATION</scope>
</reference>
<dbReference type="PRINTS" id="PR00380">
    <property type="entry name" value="KINESINHEAVY"/>
</dbReference>
<evidence type="ECO:0000256" key="1">
    <source>
        <dbReference type="ARBA" id="ARBA00004245"/>
    </source>
</evidence>
<dbReference type="InterPro" id="IPR001752">
    <property type="entry name" value="Kinesin_motor_dom"/>
</dbReference>
<reference evidence="14" key="3">
    <citation type="submission" date="2025-09" db="UniProtKB">
        <authorList>
            <consortium name="Ensembl"/>
        </authorList>
    </citation>
    <scope>IDENTIFICATION</scope>
</reference>
<dbReference type="GO" id="GO:0007097">
    <property type="term" value="P:nuclear migration"/>
    <property type="evidence" value="ECO:0007669"/>
    <property type="project" value="UniProtKB-ARBA"/>
</dbReference>
<organism evidence="14 15">
    <name type="scientific">Takifugu rubripes</name>
    <name type="common">Japanese pufferfish</name>
    <name type="synonym">Fugu rubripes</name>
    <dbReference type="NCBI Taxonomy" id="31033"/>
    <lineage>
        <taxon>Eukaryota</taxon>
        <taxon>Metazoa</taxon>
        <taxon>Chordata</taxon>
        <taxon>Craniata</taxon>
        <taxon>Vertebrata</taxon>
        <taxon>Euteleostomi</taxon>
        <taxon>Actinopterygii</taxon>
        <taxon>Neopterygii</taxon>
        <taxon>Teleostei</taxon>
        <taxon>Neoteleostei</taxon>
        <taxon>Acanthomorphata</taxon>
        <taxon>Eupercaria</taxon>
        <taxon>Tetraodontiformes</taxon>
        <taxon>Tetradontoidea</taxon>
        <taxon>Tetraodontidae</taxon>
        <taxon>Takifugu</taxon>
    </lineage>
</organism>
<dbReference type="InterPro" id="IPR027417">
    <property type="entry name" value="P-loop_NTPase"/>
</dbReference>
<dbReference type="Ensembl" id="ENSTRUT00000071555.1">
    <property type="protein sequence ID" value="ENSTRUP00000072270.1"/>
    <property type="gene ID" value="ENSTRUG00000014533.3"/>
</dbReference>
<name>A0A674NEY5_TAKRU</name>
<feature type="compositionally biased region" description="Basic and acidic residues" evidence="12">
    <location>
        <begin position="961"/>
        <end position="972"/>
    </location>
</feature>
<comment type="similarity">
    <text evidence="9 10">Belongs to the TRAFAC class myosin-kinesin ATPase superfamily. Kinesin family.</text>
</comment>
<evidence type="ECO:0000256" key="5">
    <source>
        <dbReference type="ARBA" id="ARBA00022840"/>
    </source>
</evidence>
<keyword evidence="15" id="KW-1185">Reference proteome</keyword>
<keyword evidence="7 9" id="KW-0505">Motor protein</keyword>
<dbReference type="GO" id="GO:0005524">
    <property type="term" value="F:ATP binding"/>
    <property type="evidence" value="ECO:0007669"/>
    <property type="project" value="UniProtKB-UniRule"/>
</dbReference>
<evidence type="ECO:0000256" key="11">
    <source>
        <dbReference type="SAM" id="Coils"/>
    </source>
</evidence>
<dbReference type="GeneTree" id="ENSGT00940000159439"/>
<evidence type="ECO:0000256" key="2">
    <source>
        <dbReference type="ARBA" id="ARBA00022490"/>
    </source>
</evidence>
<evidence type="ECO:0000256" key="10">
    <source>
        <dbReference type="RuleBase" id="RU000394"/>
    </source>
</evidence>
<dbReference type="CDD" id="cd23649">
    <property type="entry name" value="Khc_CBD_cc"/>
    <property type="match status" value="1"/>
</dbReference>
<dbReference type="PROSITE" id="PS00411">
    <property type="entry name" value="KINESIN_MOTOR_1"/>
    <property type="match status" value="1"/>
</dbReference>
<keyword evidence="3 10" id="KW-0493">Microtubule</keyword>
<dbReference type="PANTHER" id="PTHR47968:SF36">
    <property type="entry name" value="KINESIN HEAVY CHAIN ISOFORM X1"/>
    <property type="match status" value="1"/>
</dbReference>
<dbReference type="InterPro" id="IPR027640">
    <property type="entry name" value="Kinesin-like_fam"/>
</dbReference>
<dbReference type="GO" id="GO:0048489">
    <property type="term" value="P:synaptic vesicle transport"/>
    <property type="evidence" value="ECO:0007669"/>
    <property type="project" value="UniProtKB-ARBA"/>
</dbReference>
<sequence length="981" mass="112347">MADANAECNIKVFCRFRPLNKHEISRGDKFLPIFQREDTVIFAGKPYVFDRVFPTNTTQEEVYNTSAKQIVRDVLGGYNGTIFAYGQTASGKTHTMEGNLHDSQGMGIIPRISEDIFEHIFAMDENLEFHIKVGLNCLILTKTNLSVHEDKYRVPYVKGCTERFVTSPEEVMDVIDEGKLNRHVAVTNMNEHSSRSHSIFLINIKQENVETEQKLCGKLYLVDLAGSEKVSKTGAEGAVLDEAKNINKSLSALGNVISALAEGTKSHVPYRDSKMTRILQDSLGGNCRTTMFICCSPSSYNDVESKSTLMFGQRAKTIRNTVTVNLELTAEQWKKKYEKEKEKNRSMKDTIQRLEAELEQWRSGNTPTIIRLVPKKRRIEEKGMRKTVAQGIWWRDRYSHYVNIDSIDSAVLCLPQLLASSRGDSERVQSELCRLQTENDSAKTEVKEVLQALEELALNYDQKSLEVEEKSVQNKLLAEELAKKMTHLVALEVELSRIQEVSSHQRKRIAEILNGMMRDLSEFSTIVGNRDIKLPVEITGAIEEEFTVARLYINKIKSEVKSMVKRCHHLEALQTECHRKMEETGRELSSCHLLISQHEAKTRSLTEYTQNLELKKRRLEESYDSLSEELAKLQAQGKTRNNRIIRLLSSVRSTARALEQQMESHREAHSKQLGRLRDEINEKRKIIDDLTDCNQEQRLELEQLRSDYEHLRTQEYLHERHEQSKQDLKGLEETVARELHTLHSLRKLFVQDLSIRVRKSAGMEPDDSVGYITQKQKIFFLENNLEQLTKVHKQLVHDNADLRCELPKLEKRLRTTAERVKALEGALKEAKEGAMQDRHRYQQEVERIKDVMRARYPFRRPHAAQIGTPLCTDAAFPKEPWPTCHGGMGLFLNLSPSAKPVRPGHFPAFSPANPCFLRGYSDHPIAFYEAGFHSRKKQVAPAPTSPEGRSRLNETNGNQESSDKTTGSHEYESQDDVQDNT</sequence>
<evidence type="ECO:0000313" key="15">
    <source>
        <dbReference type="Proteomes" id="UP000005226"/>
    </source>
</evidence>
<evidence type="ECO:0000256" key="12">
    <source>
        <dbReference type="SAM" id="MobiDB-lite"/>
    </source>
</evidence>
<evidence type="ECO:0000256" key="7">
    <source>
        <dbReference type="ARBA" id="ARBA00023175"/>
    </source>
</evidence>
<feature type="domain" description="Kinesin motor" evidence="13">
    <location>
        <begin position="9"/>
        <end position="318"/>
    </location>
</feature>
<dbReference type="GO" id="GO:0005874">
    <property type="term" value="C:microtubule"/>
    <property type="evidence" value="ECO:0007669"/>
    <property type="project" value="UniProtKB-KW"/>
</dbReference>
<dbReference type="Gene3D" id="3.40.850.10">
    <property type="entry name" value="Kinesin motor domain"/>
    <property type="match status" value="1"/>
</dbReference>
<dbReference type="Gene3D" id="6.10.250.1590">
    <property type="match status" value="1"/>
</dbReference>
<keyword evidence="6 11" id="KW-0175">Coiled coil</keyword>
<feature type="coiled-coil region" evidence="11">
    <location>
        <begin position="439"/>
        <end position="470"/>
    </location>
</feature>
<dbReference type="Pfam" id="PF00225">
    <property type="entry name" value="Kinesin"/>
    <property type="match status" value="1"/>
</dbReference>
<dbReference type="CDD" id="cd01369">
    <property type="entry name" value="KISc_KHC_KIF5"/>
    <property type="match status" value="1"/>
</dbReference>
<gene>
    <name evidence="14" type="primary">LOC101072357</name>
</gene>
<keyword evidence="8" id="KW-0206">Cytoskeleton</keyword>
<feature type="coiled-coil region" evidence="11">
    <location>
        <begin position="323"/>
        <end position="364"/>
    </location>
</feature>
<dbReference type="InterPro" id="IPR059182">
    <property type="entry name" value="Khc_C"/>
</dbReference>